<evidence type="ECO:0008006" key="5">
    <source>
        <dbReference type="Google" id="ProtNLM"/>
    </source>
</evidence>
<dbReference type="RefSeq" id="WP_074670532.1">
    <property type="nucleotide sequence ID" value="NZ_FNQG01000002.1"/>
</dbReference>
<dbReference type="InterPro" id="IPR025420">
    <property type="entry name" value="DUF4143"/>
</dbReference>
<protein>
    <recommendedName>
        <fullName evidence="5">ATPase</fullName>
    </recommendedName>
</protein>
<gene>
    <name evidence="3" type="ORF">SAMN05660648_00441</name>
</gene>
<dbReference type="Proteomes" id="UP000183469">
    <property type="component" value="Unassembled WGS sequence"/>
</dbReference>
<dbReference type="InterPro" id="IPR027417">
    <property type="entry name" value="P-loop_NTPase"/>
</dbReference>
<dbReference type="PANTHER" id="PTHR33295">
    <property type="entry name" value="ATPASE"/>
    <property type="match status" value="1"/>
</dbReference>
<evidence type="ECO:0000259" key="1">
    <source>
        <dbReference type="Pfam" id="PF13173"/>
    </source>
</evidence>
<accession>A0A1H3VP23</accession>
<evidence type="ECO:0000313" key="3">
    <source>
        <dbReference type="EMBL" id="SDZ76499.1"/>
    </source>
</evidence>
<evidence type="ECO:0000259" key="2">
    <source>
        <dbReference type="Pfam" id="PF13635"/>
    </source>
</evidence>
<name>A0A1H3VP23_SELRU</name>
<evidence type="ECO:0000313" key="4">
    <source>
        <dbReference type="Proteomes" id="UP000183469"/>
    </source>
</evidence>
<dbReference type="Pfam" id="PF13635">
    <property type="entry name" value="DUF4143"/>
    <property type="match status" value="1"/>
</dbReference>
<dbReference type="PANTHER" id="PTHR33295:SF20">
    <property type="entry name" value="ATPASE"/>
    <property type="match status" value="1"/>
</dbReference>
<feature type="domain" description="DUF4143" evidence="2">
    <location>
        <begin position="202"/>
        <end position="348"/>
    </location>
</feature>
<sequence length="404" mass="47080">MELLPRKEYLDFLKRHQDRHIIKVVSGVRRCGKSKLFELFQRHLMEQGVPKAQIISINFEDLEFEDLQEYHALYKYVTSHMQPNGMNYIFLDEIQHVPEFEKEVDSLFIKENADVYITGSNAYFMSGELATLLSGRYVELKMLPLSFKEYYEASNLSANHTLNEIYERYITESSFPYTLQLDGKQQDINEYLQGLYNTVILKDVVGRLRINDVKMLESIIKYLFANVGSLLSVRKIADSMTSAGRKIDSKTVEKYLTGLQDSLLIYQAERFDIRGKDILKINPKYYVVDAALRYLKVGRHGRDTGHILENIVYLELLRRGYEVYVGSMTNGEVDFVAKDEHGLTYYQVSESTIQPEVMERELKPLQRIKDNYPKYLLTLDEIEATADYDGIRKLNVLKWLLGKS</sequence>
<organism evidence="3 4">
    <name type="scientific">Selenomonas ruminantium</name>
    <dbReference type="NCBI Taxonomy" id="971"/>
    <lineage>
        <taxon>Bacteria</taxon>
        <taxon>Bacillati</taxon>
        <taxon>Bacillota</taxon>
        <taxon>Negativicutes</taxon>
        <taxon>Selenomonadales</taxon>
        <taxon>Selenomonadaceae</taxon>
        <taxon>Selenomonas</taxon>
    </lineage>
</organism>
<dbReference type="EMBL" id="FNQG01000002">
    <property type="protein sequence ID" value="SDZ76499.1"/>
    <property type="molecule type" value="Genomic_DNA"/>
</dbReference>
<reference evidence="3 4" key="1">
    <citation type="submission" date="2016-10" db="EMBL/GenBank/DDBJ databases">
        <authorList>
            <person name="de Groot N.N."/>
        </authorList>
    </citation>
    <scope>NUCLEOTIDE SEQUENCE [LARGE SCALE GENOMIC DNA]</scope>
    <source>
        <strain evidence="3 4">DSM 2872</strain>
    </source>
</reference>
<feature type="domain" description="AAA" evidence="1">
    <location>
        <begin position="22"/>
        <end position="150"/>
    </location>
</feature>
<dbReference type="InterPro" id="IPR041682">
    <property type="entry name" value="AAA_14"/>
</dbReference>
<dbReference type="AlphaFoldDB" id="A0A1H3VP23"/>
<dbReference type="OrthoDB" id="9801684at2"/>
<dbReference type="Pfam" id="PF13173">
    <property type="entry name" value="AAA_14"/>
    <property type="match status" value="1"/>
</dbReference>
<proteinExistence type="predicted"/>
<dbReference type="SUPFAM" id="SSF52540">
    <property type="entry name" value="P-loop containing nucleoside triphosphate hydrolases"/>
    <property type="match status" value="1"/>
</dbReference>